<gene>
    <name evidence="1" type="ORF">PITCH_A1280039</name>
</gene>
<proteinExistence type="predicted"/>
<dbReference type="AlphaFoldDB" id="A0A445MS71"/>
<dbReference type="EMBL" id="OJIN01000033">
    <property type="protein sequence ID" value="SPD72293.1"/>
    <property type="molecule type" value="Genomic_DNA"/>
</dbReference>
<reference evidence="1" key="1">
    <citation type="submission" date="2018-01" db="EMBL/GenBank/DDBJ databases">
        <authorList>
            <person name="Regsiter A."/>
            <person name="William W."/>
        </authorList>
    </citation>
    <scope>NUCLEOTIDE SEQUENCE</scope>
    <source>
        <strain evidence="1">TRIP AH-1</strain>
    </source>
</reference>
<accession>A0A445MS71</accession>
<protein>
    <submittedName>
        <fullName evidence="1">Uncharacterized protein</fullName>
    </submittedName>
</protein>
<organism evidence="1">
    <name type="scientific">uncultured Desulfobacterium sp</name>
    <dbReference type="NCBI Taxonomy" id="201089"/>
    <lineage>
        <taxon>Bacteria</taxon>
        <taxon>Pseudomonadati</taxon>
        <taxon>Thermodesulfobacteriota</taxon>
        <taxon>Desulfobacteria</taxon>
        <taxon>Desulfobacterales</taxon>
        <taxon>Desulfobacteriaceae</taxon>
        <taxon>Desulfobacterium</taxon>
        <taxon>environmental samples</taxon>
    </lineage>
</organism>
<name>A0A445MS71_9BACT</name>
<evidence type="ECO:0000313" key="1">
    <source>
        <dbReference type="EMBL" id="SPD72293.1"/>
    </source>
</evidence>
<sequence length="111" mass="12378">MVIQGLITSASTRNLQQPVFYHLKFGAGIPEIISQSIKVAHLKALIMHKKGSARYFEPGVQICYELFFLFLIHCSPPLRFTINVSKTEAYIDLSRISLGRPASLSLKAAKT</sequence>